<name>A0ABV3ZJZ4_9BACT</name>
<dbReference type="Proteomes" id="UP001560573">
    <property type="component" value="Unassembled WGS sequence"/>
</dbReference>
<feature type="transmembrane region" description="Helical" evidence="1">
    <location>
        <begin position="12"/>
        <end position="33"/>
    </location>
</feature>
<evidence type="ECO:0000313" key="2">
    <source>
        <dbReference type="EMBL" id="MEX6690206.1"/>
    </source>
</evidence>
<reference evidence="2 3" key="1">
    <citation type="submission" date="2023-07" db="EMBL/GenBank/DDBJ databases">
        <authorList>
            <person name="Lian W.-H."/>
        </authorList>
    </citation>
    <scope>NUCLEOTIDE SEQUENCE [LARGE SCALE GENOMIC DNA]</scope>
    <source>
        <strain evidence="2 3">SYSU DXS3180</strain>
    </source>
</reference>
<sequence length="51" mass="5802">MAKATRDKIGRSIFLSLFLYALPILLMFLYLSITGQKPWLKKANAATEQTK</sequence>
<organism evidence="2 3">
    <name type="scientific">Danxiaibacter flavus</name>
    <dbReference type="NCBI Taxonomy" id="3049108"/>
    <lineage>
        <taxon>Bacteria</taxon>
        <taxon>Pseudomonadati</taxon>
        <taxon>Bacteroidota</taxon>
        <taxon>Chitinophagia</taxon>
        <taxon>Chitinophagales</taxon>
        <taxon>Chitinophagaceae</taxon>
        <taxon>Danxiaibacter</taxon>
    </lineage>
</organism>
<keyword evidence="1" id="KW-1133">Transmembrane helix</keyword>
<dbReference type="RefSeq" id="WP_369331619.1">
    <property type="nucleotide sequence ID" value="NZ_JAULBC010000008.1"/>
</dbReference>
<proteinExistence type="predicted"/>
<keyword evidence="3" id="KW-1185">Reference proteome</keyword>
<evidence type="ECO:0000313" key="3">
    <source>
        <dbReference type="Proteomes" id="UP001560573"/>
    </source>
</evidence>
<protein>
    <recommendedName>
        <fullName evidence="4">Sugar ABC transporter permease</fullName>
    </recommendedName>
</protein>
<dbReference type="EMBL" id="JAULBC010000008">
    <property type="protein sequence ID" value="MEX6690206.1"/>
    <property type="molecule type" value="Genomic_DNA"/>
</dbReference>
<accession>A0ABV3ZJZ4</accession>
<keyword evidence="1" id="KW-0812">Transmembrane</keyword>
<evidence type="ECO:0000256" key="1">
    <source>
        <dbReference type="SAM" id="Phobius"/>
    </source>
</evidence>
<gene>
    <name evidence="2" type="ORF">QTN47_22035</name>
</gene>
<keyword evidence="1" id="KW-0472">Membrane</keyword>
<comment type="caution">
    <text evidence="2">The sequence shown here is derived from an EMBL/GenBank/DDBJ whole genome shotgun (WGS) entry which is preliminary data.</text>
</comment>
<evidence type="ECO:0008006" key="4">
    <source>
        <dbReference type="Google" id="ProtNLM"/>
    </source>
</evidence>